<evidence type="ECO:0000313" key="2">
    <source>
        <dbReference type="Proteomes" id="UP000294746"/>
    </source>
</evidence>
<reference evidence="1 2" key="1">
    <citation type="submission" date="2019-03" db="EMBL/GenBank/DDBJ databases">
        <title>Genomic Encyclopedia of Type Strains, Phase IV (KMG-IV): sequencing the most valuable type-strain genomes for metagenomic binning, comparative biology and taxonomic classification.</title>
        <authorList>
            <person name="Goeker M."/>
        </authorList>
    </citation>
    <scope>NUCLEOTIDE SEQUENCE [LARGE SCALE GENOMIC DNA]</scope>
    <source>
        <strain evidence="1 2">DSM 46831</strain>
    </source>
</reference>
<keyword evidence="2" id="KW-1185">Reference proteome</keyword>
<dbReference type="RefSeq" id="WP_131849563.1">
    <property type="nucleotide sequence ID" value="NZ_SLXV01000039.1"/>
</dbReference>
<dbReference type="Proteomes" id="UP000294746">
    <property type="component" value="Unassembled WGS sequence"/>
</dbReference>
<comment type="caution">
    <text evidence="1">The sequence shown here is derived from an EMBL/GenBank/DDBJ whole genome shotgun (WGS) entry which is preliminary data.</text>
</comment>
<evidence type="ECO:0000313" key="1">
    <source>
        <dbReference type="EMBL" id="TCP64586.1"/>
    </source>
</evidence>
<dbReference type="EMBL" id="SLXV01000039">
    <property type="protein sequence ID" value="TCP64586.1"/>
    <property type="molecule type" value="Genomic_DNA"/>
</dbReference>
<dbReference type="OrthoDB" id="2989899at2"/>
<accession>A0A4V2SX21</accession>
<name>A0A4V2SX21_9BACL</name>
<proteinExistence type="predicted"/>
<evidence type="ECO:0008006" key="3">
    <source>
        <dbReference type="Google" id="ProtNLM"/>
    </source>
</evidence>
<protein>
    <recommendedName>
        <fullName evidence="3">Preprotein translocase subunit YajC</fullName>
    </recommendedName>
</protein>
<organism evidence="1 2">
    <name type="scientific">Baia soyae</name>
    <dbReference type="NCBI Taxonomy" id="1544746"/>
    <lineage>
        <taxon>Bacteria</taxon>
        <taxon>Bacillati</taxon>
        <taxon>Bacillota</taxon>
        <taxon>Bacilli</taxon>
        <taxon>Bacillales</taxon>
        <taxon>Thermoactinomycetaceae</taxon>
        <taxon>Baia</taxon>
    </lineage>
</organism>
<sequence>MASIWVLFLIQITLMVLMIDLSSRVDRCSWRKRALRRLLRSKLHTVVNIMTDSGVVTGVLQRVGYDGIQLEENSGDLVMVPILSIRAILS</sequence>
<gene>
    <name evidence="1" type="ORF">EDD57_13916</name>
</gene>
<dbReference type="AlphaFoldDB" id="A0A4V2SX21"/>